<evidence type="ECO:0000313" key="2">
    <source>
        <dbReference type="EMBL" id="CAL6113663.1"/>
    </source>
</evidence>
<dbReference type="EMBL" id="CAXDID020000772">
    <property type="protein sequence ID" value="CAL6113663.1"/>
    <property type="molecule type" value="Genomic_DNA"/>
</dbReference>
<name>A0AA86NPP1_9EUKA</name>
<reference evidence="1" key="1">
    <citation type="submission" date="2023-06" db="EMBL/GenBank/DDBJ databases">
        <authorList>
            <person name="Kurt Z."/>
        </authorList>
    </citation>
    <scope>NUCLEOTIDE SEQUENCE</scope>
</reference>
<accession>A0AA86NPP1</accession>
<dbReference type="Proteomes" id="UP001642409">
    <property type="component" value="Unassembled WGS sequence"/>
</dbReference>
<evidence type="ECO:0000313" key="3">
    <source>
        <dbReference type="Proteomes" id="UP001642409"/>
    </source>
</evidence>
<organism evidence="1">
    <name type="scientific">Hexamita inflata</name>
    <dbReference type="NCBI Taxonomy" id="28002"/>
    <lineage>
        <taxon>Eukaryota</taxon>
        <taxon>Metamonada</taxon>
        <taxon>Diplomonadida</taxon>
        <taxon>Hexamitidae</taxon>
        <taxon>Hexamitinae</taxon>
        <taxon>Hexamita</taxon>
    </lineage>
</organism>
<sequence>MLFQFILSNLTSVQSPFYPISSQSSENILQAIIITDLHLFSGYRRSCSYICLENQFLSSADYLLNISLTIENNCELIELLFTNGNPVNISLSGQININGNVQIKNSVFAPGVENDVQIILNGNCLTCENELVEIEEVEEKQRIEKRICWVYKVYTVVCAAYLMVLGL</sequence>
<evidence type="ECO:0000313" key="1">
    <source>
        <dbReference type="EMBL" id="CAI9922966.1"/>
    </source>
</evidence>
<proteinExistence type="predicted"/>
<dbReference type="AlphaFoldDB" id="A0AA86NPP1"/>
<gene>
    <name evidence="1" type="ORF">HINF_LOCUS10611</name>
    <name evidence="2" type="ORF">HINF_LOCUS77613</name>
</gene>
<keyword evidence="3" id="KW-1185">Reference proteome</keyword>
<dbReference type="EMBL" id="CATOUU010000269">
    <property type="protein sequence ID" value="CAI9922966.1"/>
    <property type="molecule type" value="Genomic_DNA"/>
</dbReference>
<reference evidence="2 3" key="2">
    <citation type="submission" date="2024-07" db="EMBL/GenBank/DDBJ databases">
        <authorList>
            <person name="Akdeniz Z."/>
        </authorList>
    </citation>
    <scope>NUCLEOTIDE SEQUENCE [LARGE SCALE GENOMIC DNA]</scope>
</reference>
<comment type="caution">
    <text evidence="1">The sequence shown here is derived from an EMBL/GenBank/DDBJ whole genome shotgun (WGS) entry which is preliminary data.</text>
</comment>
<protein>
    <submittedName>
        <fullName evidence="2">Hypothetical_protein</fullName>
    </submittedName>
</protein>